<feature type="compositionally biased region" description="Polar residues" evidence="1">
    <location>
        <begin position="277"/>
        <end position="287"/>
    </location>
</feature>
<feature type="compositionally biased region" description="Acidic residues" evidence="1">
    <location>
        <begin position="140"/>
        <end position="160"/>
    </location>
</feature>
<proteinExistence type="predicted"/>
<dbReference type="EMBL" id="CP071249">
    <property type="protein sequence ID" value="UUF05179.1"/>
    <property type="molecule type" value="Genomic_DNA"/>
</dbReference>
<dbReference type="SUPFAM" id="SSF55383">
    <property type="entry name" value="Copper amine oxidase, domain N"/>
    <property type="match status" value="1"/>
</dbReference>
<evidence type="ECO:0000313" key="4">
    <source>
        <dbReference type="EMBL" id="UUF09366.1"/>
    </source>
</evidence>
<evidence type="ECO:0000313" key="6">
    <source>
        <dbReference type="Proteomes" id="UP001058072"/>
    </source>
</evidence>
<dbReference type="Proteomes" id="UP001058016">
    <property type="component" value="Chromosome"/>
</dbReference>
<reference evidence="4 5" key="1">
    <citation type="submission" date="2021-03" db="EMBL/GenBank/DDBJ databases">
        <title>Comparative Genomics and Metabolomics in the genus Turicibacter.</title>
        <authorList>
            <person name="Maki J."/>
            <person name="Looft T."/>
        </authorList>
    </citation>
    <scope>NUCLEOTIDE SEQUENCE</scope>
    <source>
        <strain evidence="4">ISU324</strain>
        <strain evidence="3 5">MMM721</strain>
    </source>
</reference>
<gene>
    <name evidence="3" type="ORF">J0J69_08735</name>
    <name evidence="4" type="ORF">J0J70_05245</name>
</gene>
<feature type="compositionally biased region" description="Acidic residues" evidence="1">
    <location>
        <begin position="259"/>
        <end position="270"/>
    </location>
</feature>
<feature type="region of interest" description="Disordered" evidence="1">
    <location>
        <begin position="138"/>
        <end position="287"/>
    </location>
</feature>
<evidence type="ECO:0000313" key="5">
    <source>
        <dbReference type="Proteomes" id="UP001058016"/>
    </source>
</evidence>
<keyword evidence="5" id="KW-1185">Reference proteome</keyword>
<dbReference type="EMBL" id="CP071250">
    <property type="protein sequence ID" value="UUF09366.1"/>
    <property type="molecule type" value="Genomic_DNA"/>
</dbReference>
<organism evidence="4 6">
    <name type="scientific">Turicibacter bilis</name>
    <dbReference type="NCBI Taxonomy" id="2735723"/>
    <lineage>
        <taxon>Bacteria</taxon>
        <taxon>Bacillati</taxon>
        <taxon>Bacillota</taxon>
        <taxon>Erysipelotrichia</taxon>
        <taxon>Erysipelotrichales</taxon>
        <taxon>Turicibacteraceae</taxon>
        <taxon>Turicibacter</taxon>
    </lineage>
</organism>
<name>A0A9Q9CPX3_9FIRM</name>
<sequence>MKYPIIFLFSLLPAFLTSNQETLKPINIPVDIHEDFASLDDIMATLEGSVTLDEETDTYTYRIQGQEIKLNLNYGYSEVNGENEALFIEIDKETNLMTIKWVTPQLIDDEIYVPIQYIERVLDATYTDHAFTVQVKETVVEEEDSDEEELIREVTPEDEQEIPKPSNTSKPNQIEQKPTQTPNTPNDAEQKPTPPIQTEDEQPSDEPTQTPIQPESKPEEEPKPPVEEDKEESEDPQPPIDDSEDFNPLPPINHPADSEKEEESESENSNEDLMLSDQVSQSEQVDN</sequence>
<feature type="compositionally biased region" description="Polar residues" evidence="1">
    <location>
        <begin position="165"/>
        <end position="187"/>
    </location>
</feature>
<dbReference type="InterPro" id="IPR012854">
    <property type="entry name" value="Cu_amine_oxidase-like_N"/>
</dbReference>
<dbReference type="Pfam" id="PF07833">
    <property type="entry name" value="Cu_amine_oxidN1"/>
    <property type="match status" value="1"/>
</dbReference>
<evidence type="ECO:0000313" key="3">
    <source>
        <dbReference type="EMBL" id="UUF05179.1"/>
    </source>
</evidence>
<evidence type="ECO:0000259" key="2">
    <source>
        <dbReference type="Pfam" id="PF07833"/>
    </source>
</evidence>
<feature type="compositionally biased region" description="Basic and acidic residues" evidence="1">
    <location>
        <begin position="216"/>
        <end position="227"/>
    </location>
</feature>
<accession>A0A9Q9CPX3</accession>
<dbReference type="Proteomes" id="UP001058072">
    <property type="component" value="Chromosome"/>
</dbReference>
<dbReference type="AlphaFoldDB" id="A0A9Q9CPX3"/>
<dbReference type="InterPro" id="IPR036582">
    <property type="entry name" value="Mao_N_sf"/>
</dbReference>
<dbReference type="Gene3D" id="3.30.457.10">
    <property type="entry name" value="Copper amine oxidase-like, N-terminal domain"/>
    <property type="match status" value="1"/>
</dbReference>
<feature type="compositionally biased region" description="Acidic residues" evidence="1">
    <location>
        <begin position="228"/>
        <end position="245"/>
    </location>
</feature>
<protein>
    <recommendedName>
        <fullName evidence="2">Copper amine oxidase-like N-terminal domain-containing protein</fullName>
    </recommendedName>
</protein>
<feature type="domain" description="Copper amine oxidase-like N-terminal" evidence="2">
    <location>
        <begin position="36"/>
        <end position="126"/>
    </location>
</feature>
<dbReference type="RefSeq" id="WP_212725191.1">
    <property type="nucleotide sequence ID" value="NZ_CP071249.1"/>
</dbReference>
<evidence type="ECO:0000256" key="1">
    <source>
        <dbReference type="SAM" id="MobiDB-lite"/>
    </source>
</evidence>